<reference evidence="3 4" key="1">
    <citation type="submission" date="2024-09" db="EMBL/GenBank/DDBJ databases">
        <title>The Natural Products Discovery Center: Release of the First 8490 Sequenced Strains for Exploring Actinobacteria Biosynthetic Diversity.</title>
        <authorList>
            <person name="Kalkreuter E."/>
            <person name="Kautsar S.A."/>
            <person name="Yang D."/>
            <person name="Bader C.D."/>
            <person name="Teijaro C.N."/>
            <person name="Fluegel L."/>
            <person name="Davis C.M."/>
            <person name="Simpson J.R."/>
            <person name="Lauterbach L."/>
            <person name="Steele A.D."/>
            <person name="Gui C."/>
            <person name="Meng S."/>
            <person name="Li G."/>
            <person name="Viehrig K."/>
            <person name="Ye F."/>
            <person name="Su P."/>
            <person name="Kiefer A.F."/>
            <person name="Nichols A."/>
            <person name="Cepeda A.J."/>
            <person name="Yan W."/>
            <person name="Fan B."/>
            <person name="Jiang Y."/>
            <person name="Adhikari A."/>
            <person name="Zheng C.-J."/>
            <person name="Schuster L."/>
            <person name="Cowan T.M."/>
            <person name="Smanski M.J."/>
            <person name="Chevrette M.G."/>
            <person name="De Carvalho L.P.S."/>
            <person name="Shen B."/>
        </authorList>
    </citation>
    <scope>NUCLEOTIDE SEQUENCE [LARGE SCALE GENOMIC DNA]</scope>
    <source>
        <strain evidence="3 4">NPDC056472</strain>
    </source>
</reference>
<dbReference type="EMBL" id="JBHTRV010000036">
    <property type="protein sequence ID" value="MFE5984660.1"/>
    <property type="molecule type" value="Genomic_DNA"/>
</dbReference>
<comment type="caution">
    <text evidence="3">The sequence shown here is derived from an EMBL/GenBank/DDBJ whole genome shotgun (WGS) entry which is preliminary data.</text>
</comment>
<protein>
    <submittedName>
        <fullName evidence="3">Uncharacterized protein</fullName>
    </submittedName>
</protein>
<accession>A0ABW6J6M8</accession>
<keyword evidence="2" id="KW-0812">Transmembrane</keyword>
<gene>
    <name evidence="3" type="ORF">ACFQ63_33835</name>
</gene>
<dbReference type="RefSeq" id="WP_386255515.1">
    <property type="nucleotide sequence ID" value="NZ_JBHTRV010000036.1"/>
</dbReference>
<keyword evidence="2" id="KW-0472">Membrane</keyword>
<evidence type="ECO:0000256" key="2">
    <source>
        <dbReference type="SAM" id="Phobius"/>
    </source>
</evidence>
<feature type="compositionally biased region" description="Polar residues" evidence="1">
    <location>
        <begin position="33"/>
        <end position="43"/>
    </location>
</feature>
<sequence>METTARLRPIRPTDPDPRRLPGTGRTADAHPAPTSTATPSSGPVAQPSARPATPPRSGFATPAPSGPGAQPSGRSTTPPRSGFGAPAPSGPAAQPSARSATPPRPASAPVGSPRAASAYAGSAPAVPPRPAAAPVGVGRPVVAPLGQAVAGPGGAYGLGAPGALPPEAPVETTTRLRPVRERRTGRTLAAAACAVLGMGLIGGALAGVWLAAAEPGAPVEPLGYAEGKELWHNAPVDTLFPRTVAGPGAGPGAAKRTWTRIVVAPDAACSPAVLAKGLLATLKPLGCERVLRATYTDATATGVITVSLVFTRAEATAQRDLGRDLTARLGQDVPPALAGPGTVAARFGAGQRASWWLTAPAELPVVVTAVSGFADGRTVDRPIPADQAMGKDRTDAVAQSGLGHEAKGMAKRMEFLLRNSAIAAVEENDR</sequence>
<feature type="region of interest" description="Disordered" evidence="1">
    <location>
        <begin position="1"/>
        <end position="132"/>
    </location>
</feature>
<evidence type="ECO:0000313" key="4">
    <source>
        <dbReference type="Proteomes" id="UP001600424"/>
    </source>
</evidence>
<dbReference type="Proteomes" id="UP001600424">
    <property type="component" value="Unassembled WGS sequence"/>
</dbReference>
<evidence type="ECO:0000313" key="3">
    <source>
        <dbReference type="EMBL" id="MFE5984660.1"/>
    </source>
</evidence>
<organism evidence="3 4">
    <name type="scientific">Streptomyces wedmorensis</name>
    <dbReference type="NCBI Taxonomy" id="43759"/>
    <lineage>
        <taxon>Bacteria</taxon>
        <taxon>Bacillati</taxon>
        <taxon>Actinomycetota</taxon>
        <taxon>Actinomycetes</taxon>
        <taxon>Kitasatosporales</taxon>
        <taxon>Streptomycetaceae</taxon>
        <taxon>Streptomyces</taxon>
    </lineage>
</organism>
<keyword evidence="4" id="KW-1185">Reference proteome</keyword>
<feature type="transmembrane region" description="Helical" evidence="2">
    <location>
        <begin position="187"/>
        <end position="212"/>
    </location>
</feature>
<evidence type="ECO:0000256" key="1">
    <source>
        <dbReference type="SAM" id="MobiDB-lite"/>
    </source>
</evidence>
<proteinExistence type="predicted"/>
<feature type="compositionally biased region" description="Low complexity" evidence="1">
    <location>
        <begin position="60"/>
        <end position="124"/>
    </location>
</feature>
<name>A0ABW6J6M8_STRWE</name>
<keyword evidence="2" id="KW-1133">Transmembrane helix</keyword>